<proteinExistence type="predicted"/>
<keyword evidence="2" id="KW-1185">Reference proteome</keyword>
<evidence type="ECO:0000313" key="2">
    <source>
        <dbReference type="Proteomes" id="UP000003980"/>
    </source>
</evidence>
<organism evidence="1 2">
    <name type="scientific">Metallosphaera yellowstonensis MK1</name>
    <dbReference type="NCBI Taxonomy" id="671065"/>
    <lineage>
        <taxon>Archaea</taxon>
        <taxon>Thermoproteota</taxon>
        <taxon>Thermoprotei</taxon>
        <taxon>Sulfolobales</taxon>
        <taxon>Sulfolobaceae</taxon>
        <taxon>Metallosphaera</taxon>
    </lineage>
</organism>
<dbReference type="EMBL" id="JH597770">
    <property type="protein sequence ID" value="EHP68897.1"/>
    <property type="molecule type" value="Genomic_DNA"/>
</dbReference>
<feature type="non-terminal residue" evidence="1">
    <location>
        <position position="61"/>
    </location>
</feature>
<name>H2C9S1_9CREN</name>
<accession>H2C9S1</accession>
<dbReference type="Proteomes" id="UP000003980">
    <property type="component" value="Unassembled WGS sequence"/>
</dbReference>
<dbReference type="AlphaFoldDB" id="H2C9S1"/>
<sequence>MGTDSARERRRSSKTLTLLSTLRLRWTRQVCLATLIPEREIAVSRAFTPSATTRVRLYLLH</sequence>
<protein>
    <submittedName>
        <fullName evidence="1">Uncharacterized protein</fullName>
    </submittedName>
</protein>
<dbReference type="HOGENOM" id="CLU_2927748_0_0_2"/>
<gene>
    <name evidence="1" type="ORF">MetMK1DRAFT_00033460</name>
</gene>
<reference evidence="1 2" key="1">
    <citation type="submission" date="2012-01" db="EMBL/GenBank/DDBJ databases">
        <title>Improved High-Quality Draft sequence of Metallosphaera yellowstonensis MK1.</title>
        <authorList>
            <consortium name="US DOE Joint Genome Institute"/>
            <person name="Lucas S."/>
            <person name="Han J."/>
            <person name="Cheng J.-F."/>
            <person name="Goodwin L."/>
            <person name="Pitluck S."/>
            <person name="Peters L."/>
            <person name="Teshima H."/>
            <person name="Detter J.C."/>
            <person name="Han C."/>
            <person name="Tapia R."/>
            <person name="Land M."/>
            <person name="Hauser L."/>
            <person name="Kyrpides N."/>
            <person name="Kozubal M."/>
            <person name="Macur R.E."/>
            <person name="Jay Z."/>
            <person name="Inskeep W."/>
            <person name="Woyke T."/>
        </authorList>
    </citation>
    <scope>NUCLEOTIDE SEQUENCE [LARGE SCALE GENOMIC DNA]</scope>
    <source>
        <strain evidence="1 2">MK1</strain>
    </source>
</reference>
<evidence type="ECO:0000313" key="1">
    <source>
        <dbReference type="EMBL" id="EHP68897.1"/>
    </source>
</evidence>